<feature type="repeat" description="WD" evidence="3">
    <location>
        <begin position="981"/>
        <end position="1001"/>
    </location>
</feature>
<feature type="non-terminal residue" evidence="6">
    <location>
        <position position="1001"/>
    </location>
</feature>
<evidence type="ECO:0000259" key="5">
    <source>
        <dbReference type="Pfam" id="PF24883"/>
    </source>
</evidence>
<dbReference type="AlphaFoldDB" id="A0A8H7HQR3"/>
<dbReference type="PROSITE" id="PS00678">
    <property type="entry name" value="WD_REPEATS_1"/>
    <property type="match status" value="1"/>
</dbReference>
<dbReference type="CDD" id="cd00200">
    <property type="entry name" value="WD40"/>
    <property type="match status" value="1"/>
</dbReference>
<name>A0A8H7HQR3_9AGAM</name>
<dbReference type="InterPro" id="IPR015943">
    <property type="entry name" value="WD40/YVTN_repeat-like_dom_sf"/>
</dbReference>
<organism evidence="6 7">
    <name type="scientific">Rhizoctonia solani</name>
    <dbReference type="NCBI Taxonomy" id="456999"/>
    <lineage>
        <taxon>Eukaryota</taxon>
        <taxon>Fungi</taxon>
        <taxon>Dikarya</taxon>
        <taxon>Basidiomycota</taxon>
        <taxon>Agaricomycotina</taxon>
        <taxon>Agaricomycetes</taxon>
        <taxon>Cantharellales</taxon>
        <taxon>Ceratobasidiaceae</taxon>
        <taxon>Rhizoctonia</taxon>
    </lineage>
</organism>
<evidence type="ECO:0000313" key="7">
    <source>
        <dbReference type="Proteomes" id="UP000602905"/>
    </source>
</evidence>
<dbReference type="PROSITE" id="PS50082">
    <property type="entry name" value="WD_REPEATS_2"/>
    <property type="match status" value="4"/>
</dbReference>
<evidence type="ECO:0000256" key="1">
    <source>
        <dbReference type="ARBA" id="ARBA00022574"/>
    </source>
</evidence>
<dbReference type="EMBL" id="JACYCD010000205">
    <property type="protein sequence ID" value="KAF8700915.1"/>
    <property type="molecule type" value="Genomic_DNA"/>
</dbReference>
<feature type="repeat" description="WD" evidence="3">
    <location>
        <begin position="938"/>
        <end position="979"/>
    </location>
</feature>
<dbReference type="SMART" id="SM00320">
    <property type="entry name" value="WD40"/>
    <property type="match status" value="4"/>
</dbReference>
<dbReference type="PANTHER" id="PTHR19848">
    <property type="entry name" value="WD40 REPEAT PROTEIN"/>
    <property type="match status" value="1"/>
</dbReference>
<dbReference type="Pfam" id="PF24883">
    <property type="entry name" value="NPHP3_N"/>
    <property type="match status" value="1"/>
</dbReference>
<dbReference type="Gene3D" id="2.130.10.10">
    <property type="entry name" value="YVTN repeat-like/Quinoprotein amine dehydrogenase"/>
    <property type="match status" value="2"/>
</dbReference>
<dbReference type="PRINTS" id="PR00320">
    <property type="entry name" value="GPROTEINBRPT"/>
</dbReference>
<keyword evidence="1 3" id="KW-0853">WD repeat</keyword>
<dbReference type="Proteomes" id="UP000602905">
    <property type="component" value="Unassembled WGS sequence"/>
</dbReference>
<sequence>MSFRSKISWSKLAVTELIRRSNGHSLSRQSDISEQSPVLGAQTANPSHADITTPNTDSAALRVSLGQLKDICSSTPHLCSAINDLLEFSNAIEKEGTSNGEIRLAEELQQLCISVTERLVKQGHNASSCMYEPITAMKQRGQETEAEDQGLETGQQIHREQESGVKTTERIWHAVDLLRGLKACVYFPIMGYRLHIMQNRQESLEANEQVHIHREQIVANTLEKILCPAKKAIYNSFMSSTVGRRACTQGTRIEILLSLDKWLYNSIGPQTCWISGMEGTGKTTIAYTFCKRVERQGLLAASFFFTRTSSECRDTARMIPTIAYQLARYSGPFRLALYNTLIEGAEVHSTSLEVQWERLLRGPLQKVQGAALDGAVVVIDGLNECGDDNSDDNDANNISGLLLRCFANLPLKLLISTQSMPRIWTDATQENTQCEKLDLETAQATGLGTDISQLFKEELSCLPLSPDQLRQLVLQSNLRFKHAAYITSMINSGERRSDRYQRMLSMVTMEPEDIARDAQVDALCRAGLACMQNAGWKNSNTEQFIQALVYLTLFAREPISVDTVAEIYNISDVRRVCRVLRPLLSVLRRVNGNKLALASNEPSPPSTMTNNIPTEQLGYTQRNQQLAERCFRTMEQQLRFNICDLPSSCVPNRDVTDLQDRIKRNISPALSYACRRWGDHLAVLPHSNILQTLLQELLSVRLLFWLEALSLRDELGIGIEALRKANDWLVKQSNPQSFNLALLLDDSLRFVTGYASSRAAESTPHIYISWLPLWPKSSLVYKYYWHRMQGLLMFKGDVMDLTQISSWLTWKIGSNVLSVVFSPDGSRVAVGCDDGTVGIRNAYDGTLLVGPWQAHRYGARSVEFSPDGRLLASGSYDRTIMLWDVHTGILVTGPLRAHTDRVMSVSFSPDRKHMVSGSEDKALCIWNTVNGTLFLGPLHGHTGPVLSVAYSPDGSLIASASADNTIRLWRPDDGTLAASPLTGHIDSVKSIAFTPDGTRLV</sequence>
<evidence type="ECO:0000313" key="6">
    <source>
        <dbReference type="EMBL" id="KAF8700915.1"/>
    </source>
</evidence>
<dbReference type="InterPro" id="IPR027417">
    <property type="entry name" value="P-loop_NTPase"/>
</dbReference>
<dbReference type="OrthoDB" id="538223at2759"/>
<proteinExistence type="predicted"/>
<dbReference type="InterPro" id="IPR020472">
    <property type="entry name" value="WD40_PAC1"/>
</dbReference>
<dbReference type="Gene3D" id="3.40.50.300">
    <property type="entry name" value="P-loop containing nucleotide triphosphate hydrolases"/>
    <property type="match status" value="1"/>
</dbReference>
<dbReference type="Pfam" id="PF00400">
    <property type="entry name" value="WD40"/>
    <property type="match status" value="4"/>
</dbReference>
<dbReference type="InterPro" id="IPR036322">
    <property type="entry name" value="WD40_repeat_dom_sf"/>
</dbReference>
<dbReference type="PROSITE" id="PS50294">
    <property type="entry name" value="WD_REPEATS_REGION"/>
    <property type="match status" value="4"/>
</dbReference>
<evidence type="ECO:0000256" key="4">
    <source>
        <dbReference type="SAM" id="MobiDB-lite"/>
    </source>
</evidence>
<feature type="region of interest" description="Disordered" evidence="4">
    <location>
        <begin position="24"/>
        <end position="54"/>
    </location>
</feature>
<reference evidence="6" key="1">
    <citation type="submission" date="2020-09" db="EMBL/GenBank/DDBJ databases">
        <title>Comparative genome analyses of four rice-infecting Rhizoctonia solani isolates reveal extensive enrichment of homogalacturonan modification genes.</title>
        <authorList>
            <person name="Lee D.-Y."/>
            <person name="Jeon J."/>
            <person name="Kim K.-T."/>
            <person name="Cheong K."/>
            <person name="Song H."/>
            <person name="Choi G."/>
            <person name="Ko J."/>
            <person name="Opiyo S.O."/>
            <person name="Zuo S."/>
            <person name="Madhav S."/>
            <person name="Lee Y.-H."/>
            <person name="Wang G.-L."/>
        </authorList>
    </citation>
    <scope>NUCLEOTIDE SEQUENCE</scope>
    <source>
        <strain evidence="6">AG1-IA WGL</strain>
    </source>
</reference>
<feature type="repeat" description="WD" evidence="3">
    <location>
        <begin position="852"/>
        <end position="893"/>
    </location>
</feature>
<dbReference type="SUPFAM" id="SSF52540">
    <property type="entry name" value="P-loop containing nucleoside triphosphate hydrolases"/>
    <property type="match status" value="1"/>
</dbReference>
<dbReference type="InterPro" id="IPR001680">
    <property type="entry name" value="WD40_rpt"/>
</dbReference>
<evidence type="ECO:0000256" key="3">
    <source>
        <dbReference type="PROSITE-ProRule" id="PRU00221"/>
    </source>
</evidence>
<protein>
    <submittedName>
        <fullName evidence="6">WD40 repeat-like protein</fullName>
    </submittedName>
</protein>
<dbReference type="InterPro" id="IPR056884">
    <property type="entry name" value="NPHP3-like_N"/>
</dbReference>
<dbReference type="PANTHER" id="PTHR19848:SF8">
    <property type="entry name" value="F-BOX AND WD REPEAT DOMAIN CONTAINING 7"/>
    <property type="match status" value="1"/>
</dbReference>
<evidence type="ECO:0000256" key="2">
    <source>
        <dbReference type="ARBA" id="ARBA00022737"/>
    </source>
</evidence>
<feature type="domain" description="Nephrocystin 3-like N-terminal" evidence="5">
    <location>
        <begin position="260"/>
        <end position="416"/>
    </location>
</feature>
<feature type="repeat" description="WD" evidence="3">
    <location>
        <begin position="895"/>
        <end position="927"/>
    </location>
</feature>
<dbReference type="SUPFAM" id="SSF50978">
    <property type="entry name" value="WD40 repeat-like"/>
    <property type="match status" value="1"/>
</dbReference>
<keyword evidence="2" id="KW-0677">Repeat</keyword>
<dbReference type="InterPro" id="IPR019775">
    <property type="entry name" value="WD40_repeat_CS"/>
</dbReference>
<comment type="caution">
    <text evidence="6">The sequence shown here is derived from an EMBL/GenBank/DDBJ whole genome shotgun (WGS) entry which is preliminary data.</text>
</comment>
<accession>A0A8H7HQR3</accession>
<gene>
    <name evidence="6" type="ORF">RHS03_06591</name>
</gene>